<organism evidence="1 2">
    <name type="scientific">Jiangella asiatica</name>
    <dbReference type="NCBI Taxonomy" id="2530372"/>
    <lineage>
        <taxon>Bacteria</taxon>
        <taxon>Bacillati</taxon>
        <taxon>Actinomycetota</taxon>
        <taxon>Actinomycetes</taxon>
        <taxon>Jiangellales</taxon>
        <taxon>Jiangellaceae</taxon>
        <taxon>Jiangella</taxon>
    </lineage>
</organism>
<reference evidence="1 2" key="1">
    <citation type="submission" date="2019-03" db="EMBL/GenBank/DDBJ databases">
        <title>Draft genome sequences of novel Actinobacteria.</title>
        <authorList>
            <person name="Sahin N."/>
            <person name="Ay H."/>
            <person name="Saygin H."/>
        </authorList>
    </citation>
    <scope>NUCLEOTIDE SEQUENCE [LARGE SCALE GENOMIC DNA]</scope>
    <source>
        <strain evidence="1 2">5K138</strain>
    </source>
</reference>
<gene>
    <name evidence="1" type="ORF">E1269_19835</name>
</gene>
<keyword evidence="2" id="KW-1185">Reference proteome</keyword>
<name>A0A4R5D2R5_9ACTN</name>
<comment type="caution">
    <text evidence="1">The sequence shown here is derived from an EMBL/GenBank/DDBJ whole genome shotgun (WGS) entry which is preliminary data.</text>
</comment>
<accession>A0A4R5D2R5</accession>
<dbReference type="EMBL" id="SMKZ01000030">
    <property type="protein sequence ID" value="TDE07486.1"/>
    <property type="molecule type" value="Genomic_DNA"/>
</dbReference>
<evidence type="ECO:0008006" key="3">
    <source>
        <dbReference type="Google" id="ProtNLM"/>
    </source>
</evidence>
<dbReference type="InterPro" id="IPR039498">
    <property type="entry name" value="NTP_transf_5"/>
</dbReference>
<dbReference type="AlphaFoldDB" id="A0A4R5D2R5"/>
<sequence length="387" mass="41734">MAGSMRTSTGDGEAARRRHPISAAVVAVCRATTPSLPATEPVRRGFVDAVRHHRVAPLAHVLLRDDDPDLAAVLKVDRDAAMIRHLTAGVVLGQLSTSLGELPWATVKGPVLSEYAHPAPGLRTYTDVDVLVAPGELRTAARRLLDAGWQVIDFRDMLCNVETPGEMHLVSPAGVLVDLHWSLINMSPTRRRFSVDTEQLLGRRRTVSVAGSATWTLDAADSLVHVCLHAALTGAHKMIWLLDADQLARRTERWDDVVDRALAWGAGPAVALVLARARAVLGTPLPADLDRRLGISTGFRLVTATVDRLRPVPRLRRDASIPRLVARSVRSTGGRTLTTLGTRSLRGLTDRLRVTGARSGPPAVREPADGEAVEKYLSAVEAQVATP</sequence>
<dbReference type="Pfam" id="PF14907">
    <property type="entry name" value="NTP_transf_5"/>
    <property type="match status" value="1"/>
</dbReference>
<proteinExistence type="predicted"/>
<dbReference type="InParanoid" id="A0A4R5D2R5"/>
<protein>
    <recommendedName>
        <fullName evidence="3">Nucleotidyltransferase family protein</fullName>
    </recommendedName>
</protein>
<evidence type="ECO:0000313" key="2">
    <source>
        <dbReference type="Proteomes" id="UP000294739"/>
    </source>
</evidence>
<dbReference type="Proteomes" id="UP000294739">
    <property type="component" value="Unassembled WGS sequence"/>
</dbReference>
<evidence type="ECO:0000313" key="1">
    <source>
        <dbReference type="EMBL" id="TDE07486.1"/>
    </source>
</evidence>
<dbReference type="OrthoDB" id="3611766at2"/>